<organism evidence="10 11">
    <name type="scientific">Candidatus Komeilibacteria bacterium CG_4_10_14_0_8_um_filter_37_78</name>
    <dbReference type="NCBI Taxonomy" id="1974471"/>
    <lineage>
        <taxon>Bacteria</taxon>
        <taxon>Candidatus Komeiliibacteriota</taxon>
    </lineage>
</organism>
<protein>
    <submittedName>
        <fullName evidence="10">Uncharacterized protein</fullName>
    </submittedName>
</protein>
<dbReference type="PANTHER" id="PTHR21666:SF288">
    <property type="entry name" value="CELL DIVISION PROTEIN YTFB"/>
    <property type="match status" value="1"/>
</dbReference>
<evidence type="ECO:0000256" key="7">
    <source>
        <dbReference type="ARBA" id="ARBA00023049"/>
    </source>
</evidence>
<gene>
    <name evidence="10" type="ORF">COY67_03020</name>
</gene>
<sequence length="407" mass="45622">MKKYIYLIILIILLTTISLVFFHQKNQTQVIEELSPPPLLTERTETILIEPDMTFSTASELAGIDHTLMMTLLETAETIYDLSNIRAGKKLQYVFDITTNKLEQLIYPIDTEEELFVIKQEDGSWLAERKKIQYDIKIKTVEGVIESSLYESAVAQDVDIRAIINLADVFAWSVDFGMGIRQGDTYKFIFEERYRDGQYIMPGEIIAARFVNDGNNIEGYYYNEGEDKDGDLIDGYYDPEGTSLQKIFLKNPVNYRYISSGFTTGLRYVSAFDVSTGHRAIDYAAASGTPIQAVGDGQVISAGWNGSYGNFVSVRHNSVYTTNYAHLSQINVKYGEKVSQGDIIGKVGSTGFSTGPHLHFEIVKNNTKINPATVDLPSDKAVAEENLEGFKQAIIKWQEALRANPPG</sequence>
<keyword evidence="4" id="KW-0479">Metal-binding</keyword>
<dbReference type="Proteomes" id="UP000228689">
    <property type="component" value="Unassembled WGS sequence"/>
</dbReference>
<evidence type="ECO:0000313" key="11">
    <source>
        <dbReference type="Proteomes" id="UP000228689"/>
    </source>
</evidence>
<keyword evidence="7" id="KW-0482">Metalloprotease</keyword>
<evidence type="ECO:0000259" key="9">
    <source>
        <dbReference type="Pfam" id="PF19425"/>
    </source>
</evidence>
<dbReference type="Gene3D" id="2.70.70.10">
    <property type="entry name" value="Glucose Permease (Domain IIA)"/>
    <property type="match status" value="1"/>
</dbReference>
<keyword evidence="6" id="KW-0862">Zinc</keyword>
<name>A0A2M7RBS1_9BACT</name>
<evidence type="ECO:0000256" key="2">
    <source>
        <dbReference type="ARBA" id="ARBA00004196"/>
    </source>
</evidence>
<comment type="subcellular location">
    <subcellularLocation>
        <location evidence="2">Cell envelope</location>
    </subcellularLocation>
</comment>
<evidence type="ECO:0000256" key="6">
    <source>
        <dbReference type="ARBA" id="ARBA00022833"/>
    </source>
</evidence>
<dbReference type="GO" id="GO:0046872">
    <property type="term" value="F:metal ion binding"/>
    <property type="evidence" value="ECO:0007669"/>
    <property type="project" value="UniProtKB-KW"/>
</dbReference>
<comment type="caution">
    <text evidence="10">The sequence shown here is derived from an EMBL/GenBank/DDBJ whole genome shotgun (WGS) entry which is preliminary data.</text>
</comment>
<dbReference type="InterPro" id="IPR011055">
    <property type="entry name" value="Dup_hybrid_motif"/>
</dbReference>
<dbReference type="PANTHER" id="PTHR21666">
    <property type="entry name" value="PEPTIDASE-RELATED"/>
    <property type="match status" value="1"/>
</dbReference>
<dbReference type="GO" id="GO:0030313">
    <property type="term" value="C:cell envelope"/>
    <property type="evidence" value="ECO:0007669"/>
    <property type="project" value="UniProtKB-SubCell"/>
</dbReference>
<proteinExistence type="predicted"/>
<dbReference type="Gene3D" id="3.10.450.350">
    <property type="match status" value="2"/>
</dbReference>
<evidence type="ECO:0000256" key="3">
    <source>
        <dbReference type="ARBA" id="ARBA00022670"/>
    </source>
</evidence>
<evidence type="ECO:0000256" key="1">
    <source>
        <dbReference type="ARBA" id="ARBA00001947"/>
    </source>
</evidence>
<dbReference type="Pfam" id="PF19425">
    <property type="entry name" value="Csd3_N2"/>
    <property type="match status" value="1"/>
</dbReference>
<feature type="domain" description="M23ase beta-sheet core" evidence="8">
    <location>
        <begin position="277"/>
        <end position="371"/>
    </location>
</feature>
<keyword evidence="5" id="KW-0378">Hydrolase</keyword>
<keyword evidence="3" id="KW-0645">Protease</keyword>
<dbReference type="SUPFAM" id="SSF51261">
    <property type="entry name" value="Duplicated hybrid motif"/>
    <property type="match status" value="1"/>
</dbReference>
<dbReference type="Pfam" id="PF01551">
    <property type="entry name" value="Peptidase_M23"/>
    <property type="match status" value="1"/>
</dbReference>
<dbReference type="GO" id="GO:0006508">
    <property type="term" value="P:proteolysis"/>
    <property type="evidence" value="ECO:0007669"/>
    <property type="project" value="UniProtKB-KW"/>
</dbReference>
<reference evidence="11" key="1">
    <citation type="submission" date="2017-09" db="EMBL/GenBank/DDBJ databases">
        <title>Depth-based differentiation of microbial function through sediment-hosted aquifers and enrichment of novel symbionts in the deep terrestrial subsurface.</title>
        <authorList>
            <person name="Probst A.J."/>
            <person name="Ladd B."/>
            <person name="Jarett J.K."/>
            <person name="Geller-Mcgrath D.E."/>
            <person name="Sieber C.M.K."/>
            <person name="Emerson J.B."/>
            <person name="Anantharaman K."/>
            <person name="Thomas B.C."/>
            <person name="Malmstrom R."/>
            <person name="Stieglmeier M."/>
            <person name="Klingl A."/>
            <person name="Woyke T."/>
            <person name="Ryan C.M."/>
            <person name="Banfield J.F."/>
        </authorList>
    </citation>
    <scope>NUCLEOTIDE SEQUENCE [LARGE SCALE GENOMIC DNA]</scope>
</reference>
<feature type="domain" description="Csd3-like second N-terminal" evidence="9">
    <location>
        <begin position="138"/>
        <end position="262"/>
    </location>
</feature>
<comment type="cofactor">
    <cofactor evidence="1">
        <name>Zn(2+)</name>
        <dbReference type="ChEBI" id="CHEBI:29105"/>
    </cofactor>
</comment>
<evidence type="ECO:0000313" key="10">
    <source>
        <dbReference type="EMBL" id="PIY94209.1"/>
    </source>
</evidence>
<dbReference type="CDD" id="cd12797">
    <property type="entry name" value="M23_peptidase"/>
    <property type="match status" value="1"/>
</dbReference>
<dbReference type="AlphaFoldDB" id="A0A2M7RBS1"/>
<dbReference type="EMBL" id="PFMC01000071">
    <property type="protein sequence ID" value="PIY94209.1"/>
    <property type="molecule type" value="Genomic_DNA"/>
</dbReference>
<dbReference type="InterPro" id="IPR050570">
    <property type="entry name" value="Cell_wall_metabolism_enzyme"/>
</dbReference>
<accession>A0A2M7RBS1</accession>
<evidence type="ECO:0000256" key="5">
    <source>
        <dbReference type="ARBA" id="ARBA00022801"/>
    </source>
</evidence>
<evidence type="ECO:0000259" key="8">
    <source>
        <dbReference type="Pfam" id="PF01551"/>
    </source>
</evidence>
<dbReference type="InterPro" id="IPR016047">
    <property type="entry name" value="M23ase_b-sheet_dom"/>
</dbReference>
<evidence type="ECO:0000256" key="4">
    <source>
        <dbReference type="ARBA" id="ARBA00022723"/>
    </source>
</evidence>
<dbReference type="InterPro" id="IPR045834">
    <property type="entry name" value="Csd3_N2"/>
</dbReference>
<dbReference type="GO" id="GO:0004222">
    <property type="term" value="F:metalloendopeptidase activity"/>
    <property type="evidence" value="ECO:0007669"/>
    <property type="project" value="TreeGrafter"/>
</dbReference>